<dbReference type="Pfam" id="PF00582">
    <property type="entry name" value="Usp"/>
    <property type="match status" value="1"/>
</dbReference>
<protein>
    <submittedName>
        <fullName evidence="2">Universal stress protein family protein</fullName>
    </submittedName>
</protein>
<organism evidence="2 3">
    <name type="scientific">Cohaesibacter marisflavi</name>
    <dbReference type="NCBI Taxonomy" id="655353"/>
    <lineage>
        <taxon>Bacteria</taxon>
        <taxon>Pseudomonadati</taxon>
        <taxon>Pseudomonadota</taxon>
        <taxon>Alphaproteobacteria</taxon>
        <taxon>Hyphomicrobiales</taxon>
        <taxon>Cohaesibacteraceae</taxon>
    </lineage>
</organism>
<dbReference type="STRING" id="655353.SAMN04488056_105179"/>
<reference evidence="2 3" key="1">
    <citation type="submission" date="2016-10" db="EMBL/GenBank/DDBJ databases">
        <authorList>
            <person name="de Groot N.N."/>
        </authorList>
    </citation>
    <scope>NUCLEOTIDE SEQUENCE [LARGE SCALE GENOMIC DNA]</scope>
    <source>
        <strain evidence="2 3">CGMCC 1.9157</strain>
    </source>
</reference>
<keyword evidence="3" id="KW-1185">Reference proteome</keyword>
<dbReference type="EMBL" id="FOVR01000005">
    <property type="protein sequence ID" value="SFO39556.1"/>
    <property type="molecule type" value="Genomic_DNA"/>
</dbReference>
<dbReference type="SUPFAM" id="SSF52402">
    <property type="entry name" value="Adenine nucleotide alpha hydrolases-like"/>
    <property type="match status" value="1"/>
</dbReference>
<evidence type="ECO:0000313" key="3">
    <source>
        <dbReference type="Proteomes" id="UP000199236"/>
    </source>
</evidence>
<dbReference type="AlphaFoldDB" id="A0A1I5GUQ1"/>
<dbReference type="OrthoDB" id="9813682at2"/>
<dbReference type="Gene3D" id="3.40.50.12370">
    <property type="match status" value="1"/>
</dbReference>
<name>A0A1I5GUQ1_9HYPH</name>
<gene>
    <name evidence="2" type="ORF">SAMN04488056_105179</name>
</gene>
<sequence length="166" mass="18001">MIMKRTIHDEGHTRKFLVVVDDTEECDRAITYATYRAAATGGALVMMVAIELEHFNHWLGVKEIMLAEAHEAAHERLAEYKERVEEIASVPTECVVRDGKVAEQITALIEEDKDIGILVLAAAVGSKEGPGPLVSSISSQSGKSSFPLPVTIVPGDLSDDDIKAIC</sequence>
<evidence type="ECO:0000313" key="2">
    <source>
        <dbReference type="EMBL" id="SFO39556.1"/>
    </source>
</evidence>
<dbReference type="RefSeq" id="WP_090072526.1">
    <property type="nucleotide sequence ID" value="NZ_FOVR01000005.1"/>
</dbReference>
<proteinExistence type="predicted"/>
<dbReference type="CDD" id="cd00293">
    <property type="entry name" value="USP-like"/>
    <property type="match status" value="1"/>
</dbReference>
<dbReference type="InterPro" id="IPR006016">
    <property type="entry name" value="UspA"/>
</dbReference>
<feature type="domain" description="UspA" evidence="1">
    <location>
        <begin position="14"/>
        <end position="123"/>
    </location>
</feature>
<evidence type="ECO:0000259" key="1">
    <source>
        <dbReference type="Pfam" id="PF00582"/>
    </source>
</evidence>
<dbReference type="Proteomes" id="UP000199236">
    <property type="component" value="Unassembled WGS sequence"/>
</dbReference>
<accession>A0A1I5GUQ1</accession>